<organism evidence="1 2">
    <name type="scientific">Eufriesea mexicana</name>
    <dbReference type="NCBI Taxonomy" id="516756"/>
    <lineage>
        <taxon>Eukaryota</taxon>
        <taxon>Metazoa</taxon>
        <taxon>Ecdysozoa</taxon>
        <taxon>Arthropoda</taxon>
        <taxon>Hexapoda</taxon>
        <taxon>Insecta</taxon>
        <taxon>Pterygota</taxon>
        <taxon>Neoptera</taxon>
        <taxon>Endopterygota</taxon>
        <taxon>Hymenoptera</taxon>
        <taxon>Apocrita</taxon>
        <taxon>Aculeata</taxon>
        <taxon>Apoidea</taxon>
        <taxon>Anthophila</taxon>
        <taxon>Apidae</taxon>
        <taxon>Eufriesea</taxon>
    </lineage>
</organism>
<dbReference type="EMBL" id="KQ759773">
    <property type="protein sequence ID" value="OAD62922.1"/>
    <property type="molecule type" value="Genomic_DNA"/>
</dbReference>
<dbReference type="Proteomes" id="UP000250275">
    <property type="component" value="Unassembled WGS sequence"/>
</dbReference>
<evidence type="ECO:0000313" key="2">
    <source>
        <dbReference type="Proteomes" id="UP000250275"/>
    </source>
</evidence>
<reference evidence="1 2" key="1">
    <citation type="submission" date="2015-07" db="EMBL/GenBank/DDBJ databases">
        <title>The genome of Eufriesea mexicana.</title>
        <authorList>
            <person name="Pan H."/>
            <person name="Kapheim K."/>
        </authorList>
    </citation>
    <scope>NUCLEOTIDE SEQUENCE [LARGE SCALE GENOMIC DNA]</scope>
    <source>
        <strain evidence="1">0111107269</strain>
        <tissue evidence="1">Whole body</tissue>
    </source>
</reference>
<protein>
    <submittedName>
        <fullName evidence="1">Uncharacterized protein</fullName>
    </submittedName>
</protein>
<accession>A0A310SVP3</accession>
<name>A0A310SVP3_9HYME</name>
<keyword evidence="2" id="KW-1185">Reference proteome</keyword>
<evidence type="ECO:0000313" key="1">
    <source>
        <dbReference type="EMBL" id="OAD62922.1"/>
    </source>
</evidence>
<proteinExistence type="predicted"/>
<gene>
    <name evidence="1" type="ORF">WN48_07103</name>
</gene>
<sequence length="53" mass="6265">MPDISDVRTHRLLDGCRMHPALDRQDIRWMPDKFGASTEKVNKSNILHKHAYY</sequence>
<dbReference type="AlphaFoldDB" id="A0A310SVP3"/>